<evidence type="ECO:0000313" key="12">
    <source>
        <dbReference type="Proteomes" id="UP000008141"/>
    </source>
</evidence>
<dbReference type="STRING" id="554065.E1ZK01"/>
<dbReference type="Gene3D" id="1.10.720.30">
    <property type="entry name" value="SAP domain"/>
    <property type="match status" value="1"/>
</dbReference>
<evidence type="ECO:0000259" key="10">
    <source>
        <dbReference type="PROSITE" id="PS50800"/>
    </source>
</evidence>
<comment type="cofactor">
    <cofactor evidence="1">
        <name>Zn(2+)</name>
        <dbReference type="ChEBI" id="CHEBI:29105"/>
    </cofactor>
</comment>
<evidence type="ECO:0000256" key="1">
    <source>
        <dbReference type="ARBA" id="ARBA00001947"/>
    </source>
</evidence>
<proteinExistence type="inferred from homology"/>
<feature type="compositionally biased region" description="Low complexity" evidence="9">
    <location>
        <begin position="631"/>
        <end position="646"/>
    </location>
</feature>
<dbReference type="SUPFAM" id="SSF56281">
    <property type="entry name" value="Metallo-hydrolase/oxidoreductase"/>
    <property type="match status" value="1"/>
</dbReference>
<dbReference type="Gene3D" id="3.60.15.10">
    <property type="entry name" value="Ribonuclease Z/Hydroxyacylglutathione hydrolase-like"/>
    <property type="match status" value="1"/>
</dbReference>
<dbReference type="KEGG" id="cvr:CHLNCDRAFT_58404"/>
<evidence type="ECO:0000256" key="8">
    <source>
        <dbReference type="ARBA" id="ARBA00022833"/>
    </source>
</evidence>
<dbReference type="InterPro" id="IPR036361">
    <property type="entry name" value="SAP_dom_sf"/>
</dbReference>
<keyword evidence="7" id="KW-0378">Hydrolase</keyword>
<keyword evidence="6" id="KW-0255">Endonuclease</keyword>
<dbReference type="InParanoid" id="E1ZK01"/>
<feature type="region of interest" description="Disordered" evidence="9">
    <location>
        <begin position="612"/>
        <end position="668"/>
    </location>
</feature>
<organism evidence="12">
    <name type="scientific">Chlorella variabilis</name>
    <name type="common">Green alga</name>
    <dbReference type="NCBI Taxonomy" id="554065"/>
    <lineage>
        <taxon>Eukaryota</taxon>
        <taxon>Viridiplantae</taxon>
        <taxon>Chlorophyta</taxon>
        <taxon>core chlorophytes</taxon>
        <taxon>Trebouxiophyceae</taxon>
        <taxon>Chlorellales</taxon>
        <taxon>Chlorellaceae</taxon>
        <taxon>Chlorella clade</taxon>
        <taxon>Chlorella</taxon>
    </lineage>
</organism>
<protein>
    <recommendedName>
        <fullName evidence="10">SAP domain-containing protein</fullName>
    </recommendedName>
</protein>
<dbReference type="GeneID" id="17353512"/>
<feature type="domain" description="SAP" evidence="10">
    <location>
        <begin position="63"/>
        <end position="97"/>
    </location>
</feature>
<evidence type="ECO:0000256" key="6">
    <source>
        <dbReference type="ARBA" id="ARBA00022759"/>
    </source>
</evidence>
<dbReference type="Pfam" id="PF02037">
    <property type="entry name" value="SAP"/>
    <property type="match status" value="1"/>
</dbReference>
<dbReference type="CDD" id="cd07717">
    <property type="entry name" value="RNaseZ_ZiPD-like_MBL-fold"/>
    <property type="match status" value="1"/>
</dbReference>
<dbReference type="InterPro" id="IPR001279">
    <property type="entry name" value="Metallo-B-lactamas"/>
</dbReference>
<feature type="region of interest" description="Disordered" evidence="9">
    <location>
        <begin position="154"/>
        <end position="207"/>
    </location>
</feature>
<dbReference type="SMART" id="SM00513">
    <property type="entry name" value="SAP"/>
    <property type="match status" value="1"/>
</dbReference>
<feature type="compositionally biased region" description="Polar residues" evidence="9">
    <location>
        <begin position="192"/>
        <end position="207"/>
    </location>
</feature>
<evidence type="ECO:0000256" key="7">
    <source>
        <dbReference type="ARBA" id="ARBA00022801"/>
    </source>
</evidence>
<dbReference type="GO" id="GO:0005634">
    <property type="term" value="C:nucleus"/>
    <property type="evidence" value="ECO:0007669"/>
    <property type="project" value="TreeGrafter"/>
</dbReference>
<evidence type="ECO:0000256" key="5">
    <source>
        <dbReference type="ARBA" id="ARBA00022723"/>
    </source>
</evidence>
<dbReference type="PROSITE" id="PS50800">
    <property type="entry name" value="SAP"/>
    <property type="match status" value="1"/>
</dbReference>
<feature type="compositionally biased region" description="Polar residues" evidence="9">
    <location>
        <begin position="104"/>
        <end position="119"/>
    </location>
</feature>
<dbReference type="eggNOG" id="KOG2121">
    <property type="taxonomic scope" value="Eukaryota"/>
</dbReference>
<dbReference type="EMBL" id="GL433849">
    <property type="protein sequence ID" value="EFN53950.1"/>
    <property type="molecule type" value="Genomic_DNA"/>
</dbReference>
<dbReference type="SUPFAM" id="SSF68906">
    <property type="entry name" value="SAP domain"/>
    <property type="match status" value="1"/>
</dbReference>
<dbReference type="InterPro" id="IPR003034">
    <property type="entry name" value="SAP_dom"/>
</dbReference>
<name>E1ZK01_CHLVA</name>
<evidence type="ECO:0000256" key="9">
    <source>
        <dbReference type="SAM" id="MobiDB-lite"/>
    </source>
</evidence>
<dbReference type="Pfam" id="PF00753">
    <property type="entry name" value="Lactamase_B"/>
    <property type="match status" value="1"/>
</dbReference>
<evidence type="ECO:0000256" key="3">
    <source>
        <dbReference type="ARBA" id="ARBA00022694"/>
    </source>
</evidence>
<keyword evidence="4" id="KW-0540">Nuclease</keyword>
<dbReference type="PANTHER" id="PTHR46018">
    <property type="entry name" value="ZINC PHOSPHODIESTERASE ELAC PROTEIN 1"/>
    <property type="match status" value="1"/>
</dbReference>
<evidence type="ECO:0000256" key="2">
    <source>
        <dbReference type="ARBA" id="ARBA00011738"/>
    </source>
</evidence>
<keyword evidence="12" id="KW-1185">Reference proteome</keyword>
<dbReference type="PANTHER" id="PTHR46018:SF2">
    <property type="entry name" value="ZINC PHOSPHODIESTERASE ELAC PROTEIN 1"/>
    <property type="match status" value="1"/>
</dbReference>
<dbReference type="OrthoDB" id="527344at2759"/>
<evidence type="ECO:0000313" key="11">
    <source>
        <dbReference type="EMBL" id="EFN53950.1"/>
    </source>
</evidence>
<dbReference type="GO" id="GO:0046872">
    <property type="term" value="F:metal ion binding"/>
    <property type="evidence" value="ECO:0007669"/>
    <property type="project" value="UniProtKB-KW"/>
</dbReference>
<reference evidence="11 12" key="1">
    <citation type="journal article" date="2010" name="Plant Cell">
        <title>The Chlorella variabilis NC64A genome reveals adaptation to photosymbiosis, coevolution with viruses, and cryptic sex.</title>
        <authorList>
            <person name="Blanc G."/>
            <person name="Duncan G."/>
            <person name="Agarkova I."/>
            <person name="Borodovsky M."/>
            <person name="Gurnon J."/>
            <person name="Kuo A."/>
            <person name="Lindquist E."/>
            <person name="Lucas S."/>
            <person name="Pangilinan J."/>
            <person name="Polle J."/>
            <person name="Salamov A."/>
            <person name="Terry A."/>
            <person name="Yamada T."/>
            <person name="Dunigan D.D."/>
            <person name="Grigoriev I.V."/>
            <person name="Claverie J.M."/>
            <person name="Van Etten J.L."/>
        </authorList>
    </citation>
    <scope>NUCLEOTIDE SEQUENCE [LARGE SCALE GENOMIC DNA]</scope>
    <source>
        <strain evidence="11 12">NC64A</strain>
    </source>
</reference>
<evidence type="ECO:0000256" key="4">
    <source>
        <dbReference type="ARBA" id="ARBA00022722"/>
    </source>
</evidence>
<feature type="region of interest" description="Disordered" evidence="9">
    <location>
        <begin position="101"/>
        <end position="123"/>
    </location>
</feature>
<dbReference type="AlphaFoldDB" id="E1ZK01"/>
<keyword evidence="3" id="KW-0819">tRNA processing</keyword>
<dbReference type="GO" id="GO:0042781">
    <property type="term" value="F:3'-tRNA processing endoribonuclease activity"/>
    <property type="evidence" value="ECO:0007669"/>
    <property type="project" value="TreeGrafter"/>
</dbReference>
<keyword evidence="8" id="KW-0862">Zinc</keyword>
<accession>E1ZK01</accession>
<comment type="subunit">
    <text evidence="2">Homodimer.</text>
</comment>
<dbReference type="InterPro" id="IPR013471">
    <property type="entry name" value="RNase_Z/BN"/>
</dbReference>
<sequence length="668" mass="70585">MQAATISRSWLARPAAAWRPSAAPRRRCCRHLRPRCAAAAVDEAASEFSRLVSTGGKLTKTAVSKLAVADLRAECERLQLPSDGLKPALVERLMDWWQQQQQQESSVGQPVTSTENGSQGAAVAAASSVEQAAQASAAAAPMPAVAADTAAPAAAPASSNGNASASRSSSSSDGVARPAQARQGAGVVSATWLGTSSGNPTPRRNVSSIAGKQGLQAQAAGLAGELGAAPRLRLCHRLRFDEDIYLVDCGEGTRNQLRRGGFDPAAIRRVFVTHMHGDHCFGVGGVIKAVCEARLGGPMQHEPLLIYGPPELQSQVLATVRMGAIQLTTPVVVTGWVLDPGRARTPVAADASGMLRMALQGPDQGDRLPGAAVQALQAAYDQGSERVVRHGLSWTVKAPGGTTVSAAQLQHRVPCWGYVFSEAPQAVAPPPSAAAGGAGQPGEAWVRRGRKLVILGDTCDSSAIAPLALGADLLSHEATFCSGMEDKASIAQHSTTEQAGAFAAVVEARNLVLTHFSARYESVSALAHHMRRSSAVPRGTLKAEVVSRDLQRGEMMRLLDETHSTYGRDSLYLANDFYTFEVEPPAPVPAAQLQQQQAEQAARAAQVQRQAAETAQAMAGRRLGRDWQGEQQWQARGPGGRPQQQQRQRRPGGRGGQGQYQQRRPRPT</sequence>
<gene>
    <name evidence="11" type="ORF">CHLNCDRAFT_58404</name>
</gene>
<dbReference type="Proteomes" id="UP000008141">
    <property type="component" value="Unassembled WGS sequence"/>
</dbReference>
<dbReference type="InterPro" id="IPR036866">
    <property type="entry name" value="RibonucZ/Hydroxyglut_hydro"/>
</dbReference>
<keyword evidence="5" id="KW-0479">Metal-binding</keyword>
<dbReference type="HAMAP" id="MF_01818">
    <property type="entry name" value="RNase_Z_BN"/>
    <property type="match status" value="1"/>
</dbReference>
<dbReference type="RefSeq" id="XP_005846052.1">
    <property type="nucleotide sequence ID" value="XM_005845990.1"/>
</dbReference>
<feature type="compositionally biased region" description="Low complexity" evidence="9">
    <location>
        <begin position="154"/>
        <end position="179"/>
    </location>
</feature>